<proteinExistence type="predicted"/>
<dbReference type="AlphaFoldDB" id="A0A9Q3BCB0"/>
<keyword evidence="2" id="KW-1185">Reference proteome</keyword>
<dbReference type="EMBL" id="AVOT02000394">
    <property type="protein sequence ID" value="MBW0462664.1"/>
    <property type="molecule type" value="Genomic_DNA"/>
</dbReference>
<comment type="caution">
    <text evidence="1">The sequence shown here is derived from an EMBL/GenBank/DDBJ whole genome shotgun (WGS) entry which is preliminary data.</text>
</comment>
<reference evidence="1" key="1">
    <citation type="submission" date="2021-03" db="EMBL/GenBank/DDBJ databases">
        <title>Draft genome sequence of rust myrtle Austropuccinia psidii MF-1, a brazilian biotype.</title>
        <authorList>
            <person name="Quecine M.C."/>
            <person name="Pachon D.M.R."/>
            <person name="Bonatelli M.L."/>
            <person name="Correr F.H."/>
            <person name="Franceschini L.M."/>
            <person name="Leite T.F."/>
            <person name="Margarido G.R.A."/>
            <person name="Almeida C.A."/>
            <person name="Ferrarezi J.A."/>
            <person name="Labate C.A."/>
        </authorList>
    </citation>
    <scope>NUCLEOTIDE SEQUENCE</scope>
    <source>
        <strain evidence="1">MF-1</strain>
    </source>
</reference>
<protein>
    <submittedName>
        <fullName evidence="1">Uncharacterized protein</fullName>
    </submittedName>
</protein>
<evidence type="ECO:0000313" key="1">
    <source>
        <dbReference type="EMBL" id="MBW0462664.1"/>
    </source>
</evidence>
<name>A0A9Q3BCB0_9BASI</name>
<gene>
    <name evidence="1" type="ORF">O181_002379</name>
</gene>
<sequence length="112" mass="12770">MHLCLHLISSAAYHAYAPALPSHVLNLLSYAHEPSLPADHDYTYTKDWLSKHHLQISTDSIVILPHHHLIFSEAYHAYTLTLPPHVLNFPSICSQHEWLPHQGLFISPIDHS</sequence>
<dbReference type="Proteomes" id="UP000765509">
    <property type="component" value="Unassembled WGS sequence"/>
</dbReference>
<accession>A0A9Q3BCB0</accession>
<organism evidence="1 2">
    <name type="scientific">Austropuccinia psidii MF-1</name>
    <dbReference type="NCBI Taxonomy" id="1389203"/>
    <lineage>
        <taxon>Eukaryota</taxon>
        <taxon>Fungi</taxon>
        <taxon>Dikarya</taxon>
        <taxon>Basidiomycota</taxon>
        <taxon>Pucciniomycotina</taxon>
        <taxon>Pucciniomycetes</taxon>
        <taxon>Pucciniales</taxon>
        <taxon>Sphaerophragmiaceae</taxon>
        <taxon>Austropuccinia</taxon>
    </lineage>
</organism>
<evidence type="ECO:0000313" key="2">
    <source>
        <dbReference type="Proteomes" id="UP000765509"/>
    </source>
</evidence>